<dbReference type="EMBL" id="UFQC01000011">
    <property type="protein sequence ID" value="SSW67033.1"/>
    <property type="molecule type" value="Genomic_DNA"/>
</dbReference>
<evidence type="ECO:0000313" key="9">
    <source>
        <dbReference type="Proteomes" id="UP000289465"/>
    </source>
</evidence>
<dbReference type="InterPro" id="IPR050596">
    <property type="entry name" value="AspAT/PAT-like"/>
</dbReference>
<evidence type="ECO:0000256" key="1">
    <source>
        <dbReference type="ARBA" id="ARBA00001933"/>
    </source>
</evidence>
<proteinExistence type="inferred from homology"/>
<dbReference type="Gene3D" id="3.40.640.10">
    <property type="entry name" value="Type I PLP-dependent aspartate aminotransferase-like (Major domain)"/>
    <property type="match status" value="1"/>
</dbReference>
<dbReference type="PANTHER" id="PTHR46383:SF1">
    <property type="entry name" value="ASPARTATE AMINOTRANSFERASE"/>
    <property type="match status" value="1"/>
</dbReference>
<comment type="similarity">
    <text evidence="2 6">Belongs to the class-I pyridoxal-phosphate-dependent aminotransferase family.</text>
</comment>
<sequence>MYLFLYTTQDQVSIHAVPGFHMTTAHLDLRLSDRLSAASPSATGAVSELARRLAAQGRSIISLSEGELDFDTPAHIQHAAIKGIVDGHTRYTGVGGSPALKAAIVRKFARDNGLDYTESEVIAATGAKQILFNAMLATIDPGDEAIIVAPFWVSYSEMVKIAGGEPVVVTPGEGRNFKITPEELAARITPRTRWLILNAPCNPSGALYTRDELRALADVVRRHPRLMVLSDDIYEKIVYEGEFTSFVQAAPDMRERTLTVNGVSKTYAMTGWRLGYAGGPAWLIKGLELLQSQSTSNPSSVSQVAAAAALDGPQEFLDGWRDRLRARRDMALSILQGAAPLLTVARPPAAFYLFANCAGAIGARTPKGDRISTDADLARYLIEEAGVAVVPGTAFGLAPYLRLAFALSDERLKLACEQIVAACALLTRD</sequence>
<dbReference type="GO" id="GO:0008483">
    <property type="term" value="F:transaminase activity"/>
    <property type="evidence" value="ECO:0007669"/>
    <property type="project" value="UniProtKB-KW"/>
</dbReference>
<dbReference type="AlphaFoldDB" id="A0A446CGX2"/>
<dbReference type="Gene3D" id="3.90.1150.10">
    <property type="entry name" value="Aspartate Aminotransferase, domain 1"/>
    <property type="match status" value="1"/>
</dbReference>
<keyword evidence="4 6" id="KW-0808">Transferase</keyword>
<organism evidence="8 9">
    <name type="scientific">Achromobacter veterisilvae</name>
    <dbReference type="NCBI Taxonomy" id="2069367"/>
    <lineage>
        <taxon>Bacteria</taxon>
        <taxon>Pseudomonadati</taxon>
        <taxon>Pseudomonadota</taxon>
        <taxon>Betaproteobacteria</taxon>
        <taxon>Burkholderiales</taxon>
        <taxon>Alcaligenaceae</taxon>
        <taxon>Achromobacter</taxon>
    </lineage>
</organism>
<dbReference type="PROSITE" id="PS00105">
    <property type="entry name" value="AA_TRANSFER_CLASS_1"/>
    <property type="match status" value="1"/>
</dbReference>
<protein>
    <recommendedName>
        <fullName evidence="6">Aminotransferase</fullName>
        <ecNumber evidence="6">2.6.1.-</ecNumber>
    </recommendedName>
</protein>
<reference evidence="8 9" key="1">
    <citation type="submission" date="2018-07" db="EMBL/GenBank/DDBJ databases">
        <authorList>
            <person name="Peeters C."/>
        </authorList>
    </citation>
    <scope>NUCLEOTIDE SEQUENCE [LARGE SCALE GENOMIC DNA]</scope>
    <source>
        <strain evidence="8 9">LMG 30378</strain>
    </source>
</reference>
<dbReference type="SUPFAM" id="SSF53383">
    <property type="entry name" value="PLP-dependent transferases"/>
    <property type="match status" value="1"/>
</dbReference>
<dbReference type="InterPro" id="IPR015422">
    <property type="entry name" value="PyrdxlP-dep_Trfase_small"/>
</dbReference>
<accession>A0A446CGX2</accession>
<evidence type="ECO:0000256" key="6">
    <source>
        <dbReference type="RuleBase" id="RU000481"/>
    </source>
</evidence>
<feature type="domain" description="Aminotransferase class I/classII large" evidence="7">
    <location>
        <begin position="60"/>
        <end position="419"/>
    </location>
</feature>
<dbReference type="PANTHER" id="PTHR46383">
    <property type="entry name" value="ASPARTATE AMINOTRANSFERASE"/>
    <property type="match status" value="1"/>
</dbReference>
<keyword evidence="5" id="KW-0663">Pyridoxal phosphate</keyword>
<dbReference type="Proteomes" id="UP000289465">
    <property type="component" value="Unassembled WGS sequence"/>
</dbReference>
<dbReference type="FunFam" id="3.40.640.10:FF:000033">
    <property type="entry name" value="Aspartate aminotransferase"/>
    <property type="match status" value="1"/>
</dbReference>
<evidence type="ECO:0000259" key="7">
    <source>
        <dbReference type="Pfam" id="PF00155"/>
    </source>
</evidence>
<comment type="cofactor">
    <cofactor evidence="1 6">
        <name>pyridoxal 5'-phosphate</name>
        <dbReference type="ChEBI" id="CHEBI:597326"/>
    </cofactor>
</comment>
<dbReference type="InterPro" id="IPR015424">
    <property type="entry name" value="PyrdxlP-dep_Trfase"/>
</dbReference>
<dbReference type="CDD" id="cd00609">
    <property type="entry name" value="AAT_like"/>
    <property type="match status" value="1"/>
</dbReference>
<name>A0A446CGX2_9BURK</name>
<dbReference type="GO" id="GO:0006520">
    <property type="term" value="P:amino acid metabolic process"/>
    <property type="evidence" value="ECO:0007669"/>
    <property type="project" value="InterPro"/>
</dbReference>
<dbReference type="InterPro" id="IPR004839">
    <property type="entry name" value="Aminotransferase_I/II_large"/>
</dbReference>
<dbReference type="Pfam" id="PF00155">
    <property type="entry name" value="Aminotran_1_2"/>
    <property type="match status" value="1"/>
</dbReference>
<dbReference type="InterPro" id="IPR015421">
    <property type="entry name" value="PyrdxlP-dep_Trfase_major"/>
</dbReference>
<keyword evidence="3 6" id="KW-0032">Aminotransferase</keyword>
<evidence type="ECO:0000256" key="4">
    <source>
        <dbReference type="ARBA" id="ARBA00022679"/>
    </source>
</evidence>
<dbReference type="EC" id="2.6.1.-" evidence="6"/>
<evidence type="ECO:0000313" key="8">
    <source>
        <dbReference type="EMBL" id="SSW67033.1"/>
    </source>
</evidence>
<gene>
    <name evidence="8" type="ORF">AVE30378_02405</name>
</gene>
<dbReference type="InterPro" id="IPR004838">
    <property type="entry name" value="NHTrfase_class1_PyrdxlP-BS"/>
</dbReference>
<dbReference type="GO" id="GO:0030170">
    <property type="term" value="F:pyridoxal phosphate binding"/>
    <property type="evidence" value="ECO:0007669"/>
    <property type="project" value="InterPro"/>
</dbReference>
<evidence type="ECO:0000256" key="5">
    <source>
        <dbReference type="ARBA" id="ARBA00022898"/>
    </source>
</evidence>
<evidence type="ECO:0000256" key="3">
    <source>
        <dbReference type="ARBA" id="ARBA00022576"/>
    </source>
</evidence>
<evidence type="ECO:0000256" key="2">
    <source>
        <dbReference type="ARBA" id="ARBA00007441"/>
    </source>
</evidence>